<evidence type="ECO:0000313" key="1">
    <source>
        <dbReference type="EMBL" id="MDQ7918109.1"/>
    </source>
</evidence>
<evidence type="ECO:0000313" key="2">
    <source>
        <dbReference type="Proteomes" id="UP001230915"/>
    </source>
</evidence>
<gene>
    <name evidence="1" type="ORF">RBU60_11020</name>
</gene>
<comment type="caution">
    <text evidence="1">The sequence shown here is derived from an EMBL/GenBank/DDBJ whole genome shotgun (WGS) entry which is preliminary data.</text>
</comment>
<evidence type="ECO:0008006" key="3">
    <source>
        <dbReference type="Google" id="ProtNLM"/>
    </source>
</evidence>
<sequence length="188" mass="22046">MNYYFKIIISLFLFGCKPIYISKKDKESYNAINETIYEITKTKKGVEIYLFEKPIPINTMLDKNFFTKTYLKEVYGNGGVLGVDSGKISNLIKEIDLNTVATEKIDKAQRWDSSQFRFPYRFLKKNIKNSIPKHKQNNLSMPLFVGNNYFFIYTDYFCGSECGQGSVVIFKKINGQWEHYERLPVWIS</sequence>
<dbReference type="Proteomes" id="UP001230915">
    <property type="component" value="Unassembled WGS sequence"/>
</dbReference>
<reference evidence="1 2" key="1">
    <citation type="submission" date="2023-08" db="EMBL/GenBank/DDBJ databases">
        <title>Mesonia sp. MT50, isolated from deep-sea sediment of the Mariana Trench.</title>
        <authorList>
            <person name="Fu H."/>
        </authorList>
    </citation>
    <scope>NUCLEOTIDE SEQUENCE [LARGE SCALE GENOMIC DNA]</scope>
    <source>
        <strain evidence="1 2">MT50</strain>
    </source>
</reference>
<organism evidence="1 2">
    <name type="scientific">Mesonia profundi</name>
    <dbReference type="NCBI Taxonomy" id="3070998"/>
    <lineage>
        <taxon>Bacteria</taxon>
        <taxon>Pseudomonadati</taxon>
        <taxon>Bacteroidota</taxon>
        <taxon>Flavobacteriia</taxon>
        <taxon>Flavobacteriales</taxon>
        <taxon>Flavobacteriaceae</taxon>
        <taxon>Mesonia</taxon>
    </lineage>
</organism>
<dbReference type="EMBL" id="JAVHUL010000031">
    <property type="protein sequence ID" value="MDQ7918109.1"/>
    <property type="molecule type" value="Genomic_DNA"/>
</dbReference>
<proteinExistence type="predicted"/>
<protein>
    <recommendedName>
        <fullName evidence="3">Lipoprotein</fullName>
    </recommendedName>
</protein>
<name>A0ABU1A326_9FLAO</name>
<keyword evidence="2" id="KW-1185">Reference proteome</keyword>
<accession>A0ABU1A326</accession>
<dbReference type="RefSeq" id="WP_308865074.1">
    <property type="nucleotide sequence ID" value="NZ_JAVHUL010000031.1"/>
</dbReference>